<evidence type="ECO:0000256" key="7">
    <source>
        <dbReference type="ARBA" id="ARBA00023170"/>
    </source>
</evidence>
<dbReference type="OrthoDB" id="10036964at2759"/>
<evidence type="ECO:0000313" key="12">
    <source>
        <dbReference type="EMBL" id="RWS02511.1"/>
    </source>
</evidence>
<evidence type="ECO:0000256" key="8">
    <source>
        <dbReference type="ARBA" id="ARBA00023224"/>
    </source>
</evidence>
<accession>A0A3S3Q501</accession>
<dbReference type="STRING" id="1965070.A0A3S3Q501"/>
<evidence type="ECO:0000256" key="5">
    <source>
        <dbReference type="ARBA" id="ARBA00023040"/>
    </source>
</evidence>
<comment type="similarity">
    <text evidence="2">Belongs to the G-protein coupled receptor 1 family.</text>
</comment>
<comment type="caution">
    <text evidence="13">The sequence shown here is derived from an EMBL/GenBank/DDBJ whole genome shotgun (WGS) entry which is preliminary data.</text>
</comment>
<evidence type="ECO:0000256" key="2">
    <source>
        <dbReference type="ARBA" id="ARBA00010663"/>
    </source>
</evidence>
<reference evidence="13 14" key="1">
    <citation type="journal article" date="2018" name="Gigascience">
        <title>Genomes of trombidid mites reveal novel predicted allergens and laterally-transferred genes associated with secondary metabolism.</title>
        <authorList>
            <person name="Dong X."/>
            <person name="Chaisiri K."/>
            <person name="Xia D."/>
            <person name="Armstrong S.D."/>
            <person name="Fang Y."/>
            <person name="Donnelly M.J."/>
            <person name="Kadowaki T."/>
            <person name="McGarry J.W."/>
            <person name="Darby A.C."/>
            <person name="Makepeace B.L."/>
        </authorList>
    </citation>
    <scope>NUCLEOTIDE SEQUENCE [LARGE SCALE GENOMIC DNA]</scope>
    <source>
        <strain evidence="13">UoL-WK</strain>
    </source>
</reference>
<protein>
    <submittedName>
        <fullName evidence="13">Growth hormone secretagogue receptor type 1-like protein</fullName>
    </submittedName>
</protein>
<keyword evidence="14" id="KW-1185">Reference proteome</keyword>
<keyword evidence="5" id="KW-0297">G-protein coupled receptor</keyword>
<dbReference type="EMBL" id="NCKU01008163">
    <property type="protein sequence ID" value="RWS02103.1"/>
    <property type="molecule type" value="Genomic_DNA"/>
</dbReference>
<feature type="transmembrane region" description="Helical" evidence="9">
    <location>
        <begin position="67"/>
        <end position="88"/>
    </location>
</feature>
<feature type="non-terminal residue" evidence="13">
    <location>
        <position position="1"/>
    </location>
</feature>
<dbReference type="Gene3D" id="1.20.1070.10">
    <property type="entry name" value="Rhodopsin 7-helix transmembrane proteins"/>
    <property type="match status" value="1"/>
</dbReference>
<keyword evidence="8" id="KW-0807">Transducer</keyword>
<dbReference type="EMBL" id="NCKU01007618">
    <property type="protein sequence ID" value="RWS02511.1"/>
    <property type="molecule type" value="Genomic_DNA"/>
</dbReference>
<evidence type="ECO:0000256" key="6">
    <source>
        <dbReference type="ARBA" id="ARBA00023136"/>
    </source>
</evidence>
<evidence type="ECO:0000256" key="1">
    <source>
        <dbReference type="ARBA" id="ARBA00004141"/>
    </source>
</evidence>
<proteinExistence type="inferred from homology"/>
<dbReference type="PANTHER" id="PTHR24243">
    <property type="entry name" value="G-PROTEIN COUPLED RECEPTOR"/>
    <property type="match status" value="1"/>
</dbReference>
<keyword evidence="7 13" id="KW-0675">Receptor</keyword>
<evidence type="ECO:0000256" key="4">
    <source>
        <dbReference type="ARBA" id="ARBA00022989"/>
    </source>
</evidence>
<dbReference type="AlphaFoldDB" id="A0A3S3Q501"/>
<evidence type="ECO:0000256" key="9">
    <source>
        <dbReference type="SAM" id="Phobius"/>
    </source>
</evidence>
<dbReference type="InterPro" id="IPR017452">
    <property type="entry name" value="GPCR_Rhodpsn_7TM"/>
</dbReference>
<evidence type="ECO:0000313" key="13">
    <source>
        <dbReference type="EMBL" id="RWS03514.1"/>
    </source>
</evidence>
<feature type="non-terminal residue" evidence="13">
    <location>
        <position position="103"/>
    </location>
</feature>
<feature type="transmembrane region" description="Helical" evidence="9">
    <location>
        <begin position="30"/>
        <end position="55"/>
    </location>
</feature>
<keyword evidence="4 9" id="KW-1133">Transmembrane helix</keyword>
<keyword evidence="3 9" id="KW-0812">Transmembrane</keyword>
<evidence type="ECO:0000256" key="3">
    <source>
        <dbReference type="ARBA" id="ARBA00022692"/>
    </source>
</evidence>
<dbReference type="InterPro" id="IPR000276">
    <property type="entry name" value="GPCR_Rhodpsn"/>
</dbReference>
<dbReference type="GO" id="GO:0004930">
    <property type="term" value="F:G protein-coupled receptor activity"/>
    <property type="evidence" value="ECO:0007669"/>
    <property type="project" value="UniProtKB-KW"/>
</dbReference>
<keyword evidence="6 9" id="KW-0472">Membrane</keyword>
<gene>
    <name evidence="11" type="ORF">B4U79_09685</name>
    <name evidence="13" type="ORF">B4U79_11367</name>
    <name evidence="12" type="ORF">B4U79_15684</name>
</gene>
<evidence type="ECO:0000313" key="11">
    <source>
        <dbReference type="EMBL" id="RWS02103.1"/>
    </source>
</evidence>
<dbReference type="PANTHER" id="PTHR24243:SF233">
    <property type="entry name" value="THYROTROPIN-RELEASING HORMONE RECEPTOR"/>
    <property type="match status" value="1"/>
</dbReference>
<comment type="subcellular location">
    <subcellularLocation>
        <location evidence="1">Membrane</location>
        <topology evidence="1">Multi-pass membrane protein</topology>
    </subcellularLocation>
</comment>
<evidence type="ECO:0000313" key="14">
    <source>
        <dbReference type="Proteomes" id="UP000285301"/>
    </source>
</evidence>
<sequence>LEMDFATNETAMPIDIIDSDQLSFPFSVRIVASFICIILLIIGFIGNALIPFVVLRNKDLRNSTNMFLINLSIADLLLLSLCTPTALIELNSQPEVWFLGEFM</sequence>
<dbReference type="PRINTS" id="PR00237">
    <property type="entry name" value="GPCRRHODOPSN"/>
</dbReference>
<dbReference type="SUPFAM" id="SSF81321">
    <property type="entry name" value="Family A G protein-coupled receptor-like"/>
    <property type="match status" value="1"/>
</dbReference>
<dbReference type="EMBL" id="NCKU01006428">
    <property type="protein sequence ID" value="RWS03514.1"/>
    <property type="molecule type" value="Genomic_DNA"/>
</dbReference>
<dbReference type="Pfam" id="PF00001">
    <property type="entry name" value="7tm_1"/>
    <property type="match status" value="1"/>
</dbReference>
<evidence type="ECO:0000259" key="10">
    <source>
        <dbReference type="PROSITE" id="PS50262"/>
    </source>
</evidence>
<dbReference type="PROSITE" id="PS50262">
    <property type="entry name" value="G_PROTEIN_RECEP_F1_2"/>
    <property type="match status" value="1"/>
</dbReference>
<reference evidence="13" key="2">
    <citation type="submission" date="2018-11" db="EMBL/GenBank/DDBJ databases">
        <title>Trombidioid mite genomics.</title>
        <authorList>
            <person name="Dong X."/>
        </authorList>
    </citation>
    <scope>NUCLEOTIDE SEQUENCE</scope>
    <source>
        <strain evidence="13">UoL-WK</strain>
    </source>
</reference>
<feature type="domain" description="G-protein coupled receptors family 1 profile" evidence="10">
    <location>
        <begin position="46"/>
        <end position="103"/>
    </location>
</feature>
<name>A0A3S3Q501_9ACAR</name>
<organism evidence="13 14">
    <name type="scientific">Dinothrombium tinctorium</name>
    <dbReference type="NCBI Taxonomy" id="1965070"/>
    <lineage>
        <taxon>Eukaryota</taxon>
        <taxon>Metazoa</taxon>
        <taxon>Ecdysozoa</taxon>
        <taxon>Arthropoda</taxon>
        <taxon>Chelicerata</taxon>
        <taxon>Arachnida</taxon>
        <taxon>Acari</taxon>
        <taxon>Acariformes</taxon>
        <taxon>Trombidiformes</taxon>
        <taxon>Prostigmata</taxon>
        <taxon>Anystina</taxon>
        <taxon>Parasitengona</taxon>
        <taxon>Trombidioidea</taxon>
        <taxon>Trombidiidae</taxon>
        <taxon>Dinothrombium</taxon>
    </lineage>
</organism>
<dbReference type="GO" id="GO:0005886">
    <property type="term" value="C:plasma membrane"/>
    <property type="evidence" value="ECO:0007669"/>
    <property type="project" value="TreeGrafter"/>
</dbReference>
<dbReference type="Proteomes" id="UP000285301">
    <property type="component" value="Unassembled WGS sequence"/>
</dbReference>